<dbReference type="GeneID" id="20821311"/>
<feature type="non-terminal residue" evidence="1">
    <location>
        <position position="89"/>
    </location>
</feature>
<organism evidence="1">
    <name type="scientific">Aphanomyces astaci</name>
    <name type="common">Crayfish plague agent</name>
    <dbReference type="NCBI Taxonomy" id="112090"/>
    <lineage>
        <taxon>Eukaryota</taxon>
        <taxon>Sar</taxon>
        <taxon>Stramenopiles</taxon>
        <taxon>Oomycota</taxon>
        <taxon>Saprolegniomycetes</taxon>
        <taxon>Saprolegniales</taxon>
        <taxon>Verrucalvaceae</taxon>
        <taxon>Aphanomyces</taxon>
    </lineage>
</organism>
<dbReference type="RefSeq" id="XP_009846762.1">
    <property type="nucleotide sequence ID" value="XM_009848460.1"/>
</dbReference>
<reference evidence="1" key="1">
    <citation type="submission" date="2013-12" db="EMBL/GenBank/DDBJ databases">
        <title>The Genome Sequence of Aphanomyces astaci APO3.</title>
        <authorList>
            <consortium name="The Broad Institute Genomics Platform"/>
            <person name="Russ C."/>
            <person name="Tyler B."/>
            <person name="van West P."/>
            <person name="Dieguez-Uribeondo J."/>
            <person name="Young S.K."/>
            <person name="Zeng Q."/>
            <person name="Gargeya S."/>
            <person name="Fitzgerald M."/>
            <person name="Abouelleil A."/>
            <person name="Alvarado L."/>
            <person name="Chapman S.B."/>
            <person name="Gainer-Dewar J."/>
            <person name="Goldberg J."/>
            <person name="Griggs A."/>
            <person name="Gujja S."/>
            <person name="Hansen M."/>
            <person name="Howarth C."/>
            <person name="Imamovic A."/>
            <person name="Ireland A."/>
            <person name="Larimer J."/>
            <person name="McCowan C."/>
            <person name="Murphy C."/>
            <person name="Pearson M."/>
            <person name="Poon T.W."/>
            <person name="Priest M."/>
            <person name="Roberts A."/>
            <person name="Saif S."/>
            <person name="Shea T."/>
            <person name="Sykes S."/>
            <person name="Wortman J."/>
            <person name="Nusbaum C."/>
            <person name="Birren B."/>
        </authorList>
    </citation>
    <scope>NUCLEOTIDE SEQUENCE [LARGE SCALE GENOMIC DNA]</scope>
    <source>
        <strain evidence="1">APO3</strain>
    </source>
</reference>
<dbReference type="EMBL" id="KI913590">
    <property type="protein sequence ID" value="ETV63754.1"/>
    <property type="molecule type" value="Genomic_DNA"/>
</dbReference>
<gene>
    <name evidence="1" type="ORF">H257_19315</name>
</gene>
<evidence type="ECO:0000313" key="1">
    <source>
        <dbReference type="EMBL" id="ETV63754.1"/>
    </source>
</evidence>
<feature type="non-terminal residue" evidence="1">
    <location>
        <position position="1"/>
    </location>
</feature>
<sequence>NGKTMRLGERNHWDFGVCSGVNLRLSSSNRAHLLKQLLVPRFQRRVFVRLQRLAVGVSIRPGFGDVVEVSLRIPGEGGATSLAVRSGDV</sequence>
<accession>W4FA07</accession>
<protein>
    <submittedName>
        <fullName evidence="1">Uncharacterized protein</fullName>
    </submittedName>
</protein>
<name>W4FA07_APHAT</name>
<dbReference type="VEuPathDB" id="FungiDB:H257_19315"/>
<proteinExistence type="predicted"/>
<dbReference type="AlphaFoldDB" id="W4FA07"/>